<organism evidence="3 4">
    <name type="scientific">Macrostomum lignano</name>
    <dbReference type="NCBI Taxonomy" id="282301"/>
    <lineage>
        <taxon>Eukaryota</taxon>
        <taxon>Metazoa</taxon>
        <taxon>Spiralia</taxon>
        <taxon>Lophotrochozoa</taxon>
        <taxon>Platyhelminthes</taxon>
        <taxon>Rhabditophora</taxon>
        <taxon>Macrostomorpha</taxon>
        <taxon>Macrostomida</taxon>
        <taxon>Macrostomidae</taxon>
        <taxon>Macrostomum</taxon>
    </lineage>
</organism>
<feature type="domain" description="IFT140 first beta-propeller" evidence="2">
    <location>
        <begin position="90"/>
        <end position="217"/>
    </location>
</feature>
<evidence type="ECO:0000313" key="3">
    <source>
        <dbReference type="Proteomes" id="UP000095280"/>
    </source>
</evidence>
<name>A0A1I8F9S2_9PLAT</name>
<sequence>PLPIICSSTKPCSLPVLPPVVATQRWPPPQKEPRRPPPRRRQIFCPLTEDSRPIRHSLPMASLDMKGRNRNRTPNYSAQSLPALLRVHAAVSRISGTEDGLDLSTLAKLATWRAQPRQESAPPLPPAQSKQCCFFVGTLNGSVHYLDEHGRCELPVQHEGAVKRLLYIRSATCLISVTDSGSLSQHSTSGRNGAARELTKFKLACRSPKPDIIWAGKNSSSNGCCETMDGMGYDSNVQVTSIAYSAKKQ</sequence>
<dbReference type="Proteomes" id="UP000095280">
    <property type="component" value="Unplaced"/>
</dbReference>
<feature type="region of interest" description="Disordered" evidence="1">
    <location>
        <begin position="19"/>
        <end position="42"/>
    </location>
</feature>
<dbReference type="AlphaFoldDB" id="A0A1I8F9S2"/>
<protein>
    <submittedName>
        <fullName evidence="4">CNH domain-containing protein</fullName>
    </submittedName>
</protein>
<dbReference type="WBParaSite" id="maker-unitig_24611-snap-gene-0.1-mRNA-1">
    <property type="protein sequence ID" value="maker-unitig_24611-snap-gene-0.1-mRNA-1"/>
    <property type="gene ID" value="maker-unitig_24611-snap-gene-0.1"/>
</dbReference>
<evidence type="ECO:0000259" key="2">
    <source>
        <dbReference type="Pfam" id="PF23383"/>
    </source>
</evidence>
<proteinExistence type="predicted"/>
<evidence type="ECO:0000256" key="1">
    <source>
        <dbReference type="SAM" id="MobiDB-lite"/>
    </source>
</evidence>
<reference evidence="4" key="1">
    <citation type="submission" date="2016-11" db="UniProtKB">
        <authorList>
            <consortium name="WormBaseParasite"/>
        </authorList>
    </citation>
    <scope>IDENTIFICATION</scope>
</reference>
<dbReference type="InterPro" id="IPR056154">
    <property type="entry name" value="Beta-prop_IFT140_1st"/>
</dbReference>
<evidence type="ECO:0000313" key="4">
    <source>
        <dbReference type="WBParaSite" id="maker-unitig_24611-snap-gene-0.1-mRNA-1"/>
    </source>
</evidence>
<keyword evidence="3" id="KW-1185">Reference proteome</keyword>
<dbReference type="Pfam" id="PF23383">
    <property type="entry name" value="Beta-prop_IFT140_1st"/>
    <property type="match status" value="1"/>
</dbReference>
<accession>A0A1I8F9S2</accession>